<organism evidence="1">
    <name type="scientific">Heterosigma akashiwo</name>
    <name type="common">Chromophytic alga</name>
    <name type="synonym">Heterosigma carterae</name>
    <dbReference type="NCBI Taxonomy" id="2829"/>
    <lineage>
        <taxon>Eukaryota</taxon>
        <taxon>Sar</taxon>
        <taxon>Stramenopiles</taxon>
        <taxon>Ochrophyta</taxon>
        <taxon>Raphidophyceae</taxon>
        <taxon>Chattonellales</taxon>
        <taxon>Chattonellaceae</taxon>
        <taxon>Heterosigma</taxon>
    </lineage>
</organism>
<accession>A0A7S3YCR2</accession>
<evidence type="ECO:0000313" key="1">
    <source>
        <dbReference type="EMBL" id="CAE0647752.1"/>
    </source>
</evidence>
<dbReference type="EMBL" id="HBIU01054646">
    <property type="protein sequence ID" value="CAE0647752.1"/>
    <property type="molecule type" value="Transcribed_RNA"/>
</dbReference>
<protein>
    <submittedName>
        <fullName evidence="1">Uncharacterized protein</fullName>
    </submittedName>
</protein>
<gene>
    <name evidence="1" type="ORF">HAKA00212_LOCUS24051</name>
</gene>
<proteinExistence type="predicted"/>
<name>A0A7S3YCR2_HETAK</name>
<sequence length="413" mass="46684">MTEDQRRHLEEVEEAMKEQVAAAARRYKLRKRLRDLRVKRSKLPPPLNYDKILKVFHDLCNDHIPSSQREGETAPFYGTHTWRKTAYLFAIWALLMASENQATHGVYGIEEIARSARHRCKTSPQLYKQDAHALLLRLRLRKFPLESLIGPWTPIVIEVPQNHRCVMAFDSDPTAPRPPDSLLQLSQIFVHDLVGVHKNSAVMAGLKIQDGVVMNPKGLVDAAMQWHRPSTSDECNDWIENLPACEQATAKRMLALAAANRERQVRAELAGPRTLAGTPAIMPPPGPGTVVTESGQRRLAQKRALQEEKTEELEGIQRFKEASGTESKLREIVSLKCWKDVDIPTLNATYNSKSVSFYYRYVPIWMCFNKHHGENFINFWSCVKGKAGAKFSLDKFKSLACSGKSDSCGCPPV</sequence>
<dbReference type="AlphaFoldDB" id="A0A7S3YCR2"/>
<reference evidence="1" key="1">
    <citation type="submission" date="2021-01" db="EMBL/GenBank/DDBJ databases">
        <authorList>
            <person name="Corre E."/>
            <person name="Pelletier E."/>
            <person name="Niang G."/>
            <person name="Scheremetjew M."/>
            <person name="Finn R."/>
            <person name="Kale V."/>
            <person name="Holt S."/>
            <person name="Cochrane G."/>
            <person name="Meng A."/>
            <person name="Brown T."/>
            <person name="Cohen L."/>
        </authorList>
    </citation>
    <scope>NUCLEOTIDE SEQUENCE</scope>
    <source>
        <strain evidence="1">CCMP3107</strain>
    </source>
</reference>